<evidence type="ECO:0000259" key="1">
    <source>
        <dbReference type="Pfam" id="PF02350"/>
    </source>
</evidence>
<dbReference type="InterPro" id="IPR003331">
    <property type="entry name" value="UDP_GlcNAc_Epimerase_2_dom"/>
</dbReference>
<dbReference type="Gene3D" id="3.40.50.2000">
    <property type="entry name" value="Glycogen Phosphorylase B"/>
    <property type="match status" value="2"/>
</dbReference>
<keyword evidence="2" id="KW-0326">Glycosidase</keyword>
<comment type="caution">
    <text evidence="2">The sequence shown here is derived from an EMBL/GenBank/DDBJ whole genome shotgun (WGS) entry which is preliminary data.</text>
</comment>
<sequence length="380" mass="40933">MKILAVTTTRADWGLLAPLLEQLETSPEFDLVVLVTGQHHLDNGISRGAIEAEGFNRIIDVDIGFSQDDSPVALSGAMAKALVGVAQVLDQEKPDLMIVLGDRYEQLPIASAALLAKVPIAHLCGGDITEGAIDDAVRHALTKLSAIHFPTTNEAYQRILQLGEDPAKVFNVGSTGLDRIRQMPRLPENNFWQSVGLEPKAQNVLITFHPPTLADDTKKQVSALLEALSGFPQIGMIFTGSNADPGGKLIDQMVQQFATNSENAVFHTSLGSQRYFSALTYCDAVVGNSSSGLYEAPSFGIPTVNIGDRQDGRLRASSVLDCPAERQSIADTLSRALELDCSMVTNPYGDGYSAERIVKVLASLENPSALTRKKFQDLSK</sequence>
<reference evidence="2 3" key="1">
    <citation type="submission" date="2020-04" db="EMBL/GenBank/DDBJ databases">
        <title>Donghicola sp., a member of the Rhodobacteraceae family isolated from mangrove forest in Thailand.</title>
        <authorList>
            <person name="Charoenyingcharoen P."/>
            <person name="Yukphan P."/>
        </authorList>
    </citation>
    <scope>NUCLEOTIDE SEQUENCE [LARGE SCALE GENOMIC DNA]</scope>
    <source>
        <strain evidence="2 3">C2-DW-16</strain>
    </source>
</reference>
<dbReference type="InterPro" id="IPR020004">
    <property type="entry name" value="UDP-GlcNAc_Epase"/>
</dbReference>
<organism evidence="2 3">
    <name type="scientific">Donghicola mangrovi</name>
    <dbReference type="NCBI Taxonomy" id="2729614"/>
    <lineage>
        <taxon>Bacteria</taxon>
        <taxon>Pseudomonadati</taxon>
        <taxon>Pseudomonadota</taxon>
        <taxon>Alphaproteobacteria</taxon>
        <taxon>Rhodobacterales</taxon>
        <taxon>Roseobacteraceae</taxon>
        <taxon>Donghicola</taxon>
    </lineage>
</organism>
<dbReference type="CDD" id="cd03786">
    <property type="entry name" value="GTB_UDP-GlcNAc_2-Epimerase"/>
    <property type="match status" value="1"/>
</dbReference>
<dbReference type="PANTHER" id="PTHR43174:SF3">
    <property type="entry name" value="UDP-N-ACETYLGLUCOSAMINE 2-EPIMERASE"/>
    <property type="match status" value="1"/>
</dbReference>
<dbReference type="Proteomes" id="UP000523601">
    <property type="component" value="Unassembled WGS sequence"/>
</dbReference>
<feature type="domain" description="UDP-N-acetylglucosamine 2-epimerase" evidence="1">
    <location>
        <begin position="22"/>
        <end position="361"/>
    </location>
</feature>
<accession>A0ABX2PBV1</accession>
<dbReference type="EMBL" id="JABCJD010000002">
    <property type="protein sequence ID" value="NVO26950.1"/>
    <property type="molecule type" value="Genomic_DNA"/>
</dbReference>
<proteinExistence type="predicted"/>
<evidence type="ECO:0000313" key="2">
    <source>
        <dbReference type="EMBL" id="NVO26950.1"/>
    </source>
</evidence>
<name>A0ABX2PBV1_9RHOB</name>
<dbReference type="SUPFAM" id="SSF53756">
    <property type="entry name" value="UDP-Glycosyltransferase/glycogen phosphorylase"/>
    <property type="match status" value="1"/>
</dbReference>
<protein>
    <submittedName>
        <fullName evidence="2">UDP-N-acetylglucosamine 2-epimerase (Hydrolyzing)</fullName>
        <ecNumber evidence="2">3.2.1.183</ecNumber>
    </submittedName>
</protein>
<dbReference type="RefSeq" id="WP_176853358.1">
    <property type="nucleotide sequence ID" value="NZ_JABCJD010000002.1"/>
</dbReference>
<gene>
    <name evidence="2" type="primary">neuC</name>
    <name evidence="2" type="ORF">HJ526_05935</name>
</gene>
<dbReference type="InterPro" id="IPR029767">
    <property type="entry name" value="WecB-like"/>
</dbReference>
<dbReference type="PANTHER" id="PTHR43174">
    <property type="entry name" value="UDP-N-ACETYLGLUCOSAMINE 2-EPIMERASE"/>
    <property type="match status" value="1"/>
</dbReference>
<keyword evidence="3" id="KW-1185">Reference proteome</keyword>
<evidence type="ECO:0000313" key="3">
    <source>
        <dbReference type="Proteomes" id="UP000523601"/>
    </source>
</evidence>
<dbReference type="EC" id="3.2.1.183" evidence="2"/>
<dbReference type="GO" id="GO:0016798">
    <property type="term" value="F:hydrolase activity, acting on glycosyl bonds"/>
    <property type="evidence" value="ECO:0007669"/>
    <property type="project" value="UniProtKB-KW"/>
</dbReference>
<dbReference type="Pfam" id="PF02350">
    <property type="entry name" value="Epimerase_2"/>
    <property type="match status" value="1"/>
</dbReference>
<dbReference type="NCBIfam" id="TIGR03568">
    <property type="entry name" value="NeuC_NnaA"/>
    <property type="match status" value="1"/>
</dbReference>
<keyword evidence="2" id="KW-0378">Hydrolase</keyword>